<accession>A0ABT8RB64</accession>
<protein>
    <recommendedName>
        <fullName evidence="3">PAS domain-containing protein</fullName>
    </recommendedName>
</protein>
<dbReference type="EMBL" id="JAUKPO010000017">
    <property type="protein sequence ID" value="MDO1449239.1"/>
    <property type="molecule type" value="Genomic_DNA"/>
</dbReference>
<evidence type="ECO:0000313" key="1">
    <source>
        <dbReference type="EMBL" id="MDO1449239.1"/>
    </source>
</evidence>
<reference evidence="1" key="1">
    <citation type="submission" date="2023-07" db="EMBL/GenBank/DDBJ databases">
        <title>The genome sequence of Rhodocytophaga aerolata KACC 12507.</title>
        <authorList>
            <person name="Zhang X."/>
        </authorList>
    </citation>
    <scope>NUCLEOTIDE SEQUENCE</scope>
    <source>
        <strain evidence="1">KACC 12507</strain>
    </source>
</reference>
<comment type="caution">
    <text evidence="1">The sequence shown here is derived from an EMBL/GenBank/DDBJ whole genome shotgun (WGS) entry which is preliminary data.</text>
</comment>
<name>A0ABT8RB64_9BACT</name>
<organism evidence="1 2">
    <name type="scientific">Rhodocytophaga aerolata</name>
    <dbReference type="NCBI Taxonomy" id="455078"/>
    <lineage>
        <taxon>Bacteria</taxon>
        <taxon>Pseudomonadati</taxon>
        <taxon>Bacteroidota</taxon>
        <taxon>Cytophagia</taxon>
        <taxon>Cytophagales</taxon>
        <taxon>Rhodocytophagaceae</taxon>
        <taxon>Rhodocytophaga</taxon>
    </lineage>
</organism>
<gene>
    <name evidence="1" type="ORF">Q0590_23380</name>
</gene>
<dbReference type="Proteomes" id="UP001168528">
    <property type="component" value="Unassembled WGS sequence"/>
</dbReference>
<sequence>MQTIKEKCESAPIVATVIIYDHQETLIYSTSDNKDFYNEVLGDKHPTPLQKDVLVPDKEITIQNKKYRIYRIAIEGYSSMTEGVAQHPINTLIKIYVKPL</sequence>
<keyword evidence="2" id="KW-1185">Reference proteome</keyword>
<dbReference type="RefSeq" id="WP_302040041.1">
    <property type="nucleotide sequence ID" value="NZ_JAUKPO010000017.1"/>
</dbReference>
<evidence type="ECO:0000313" key="2">
    <source>
        <dbReference type="Proteomes" id="UP001168528"/>
    </source>
</evidence>
<proteinExistence type="predicted"/>
<evidence type="ECO:0008006" key="3">
    <source>
        <dbReference type="Google" id="ProtNLM"/>
    </source>
</evidence>